<feature type="binding site" evidence="5">
    <location>
        <position position="17"/>
    </location>
    <ligand>
        <name>Zn(2+)</name>
        <dbReference type="ChEBI" id="CHEBI:29105"/>
        <note>catalytic</note>
    </ligand>
</feature>
<feature type="binding site" evidence="5">
    <location>
        <position position="277"/>
    </location>
    <ligand>
        <name>substrate</name>
    </ligand>
</feature>
<feature type="site" description="Important for catalytic activity" evidence="5">
    <location>
        <position position="219"/>
    </location>
</feature>
<feature type="binding site" evidence="5">
    <location>
        <position position="195"/>
    </location>
    <ligand>
        <name>Zn(2+)</name>
        <dbReference type="ChEBI" id="CHEBI:29105"/>
        <note>catalytic</note>
    </ligand>
</feature>
<dbReference type="PANTHER" id="PTHR43114">
    <property type="entry name" value="ADENINE DEAMINASE"/>
    <property type="match status" value="1"/>
</dbReference>
<comment type="similarity">
    <text evidence="5">Belongs to the metallo-dependent hydrolases superfamily. Adenosine and AMP deaminases family. Adenine deaminase type 2 subfamily.</text>
</comment>
<dbReference type="GO" id="GO:0006146">
    <property type="term" value="P:adenine catabolic process"/>
    <property type="evidence" value="ECO:0007669"/>
    <property type="project" value="UniProtKB-UniRule"/>
</dbReference>
<comment type="cofactor">
    <cofactor evidence="5">
        <name>Zn(2+)</name>
        <dbReference type="ChEBI" id="CHEBI:29105"/>
    </cofactor>
    <text evidence="5">Binds 1 zinc ion per subunit.</text>
</comment>
<name>A0A5C8PN36_9HYPH</name>
<dbReference type="Pfam" id="PF00962">
    <property type="entry name" value="A_deaminase"/>
    <property type="match status" value="1"/>
</dbReference>
<dbReference type="NCBIfam" id="NF006850">
    <property type="entry name" value="PRK09358.1-6"/>
    <property type="match status" value="1"/>
</dbReference>
<dbReference type="GO" id="GO:0043103">
    <property type="term" value="P:hypoxanthine salvage"/>
    <property type="evidence" value="ECO:0007669"/>
    <property type="project" value="UniProtKB-UniRule"/>
</dbReference>
<dbReference type="GO" id="GO:0000034">
    <property type="term" value="F:adenine deaminase activity"/>
    <property type="evidence" value="ECO:0007669"/>
    <property type="project" value="UniProtKB-UniRule"/>
</dbReference>
<comment type="function">
    <text evidence="5">Catalyzes the hydrolytic deamination of adenine to hypoxanthine. Plays an important role in the purine salvage pathway and in nitrogen catabolism.</text>
</comment>
<protein>
    <recommendedName>
        <fullName evidence="5">Adenine deaminase</fullName>
        <shortName evidence="5">ADE</shortName>
        <ecNumber evidence="5">3.5.4.2</ecNumber>
    </recommendedName>
    <alternativeName>
        <fullName evidence="5">Adenine aminohydrolase</fullName>
        <shortName evidence="5">AAH</shortName>
    </alternativeName>
</protein>
<dbReference type="GO" id="GO:0008270">
    <property type="term" value="F:zinc ion binding"/>
    <property type="evidence" value="ECO:0007669"/>
    <property type="project" value="UniProtKB-UniRule"/>
</dbReference>
<feature type="active site" description="Proton donor" evidence="5">
    <location>
        <position position="198"/>
    </location>
</feature>
<dbReference type="CDD" id="cd01320">
    <property type="entry name" value="ADA"/>
    <property type="match status" value="1"/>
</dbReference>
<gene>
    <name evidence="7" type="ORF">FHP25_12860</name>
</gene>
<dbReference type="InterPro" id="IPR032466">
    <property type="entry name" value="Metal_Hydrolase"/>
</dbReference>
<sequence length="335" mass="36904">MTLSAVEAAPKAELHIHLEGSLEPDMLLALAARNQVTIPYANADELRAAYDFADLQEFLELYWAGQSVLRTERDFYDLTHAYLARAHRDNVVHVEAHLLPQGHTPRGVPFGAVLDGALAAFDDARHAFGITGGIILGLNRHESQDEALAVLRSAQPWRDRILALGLEGPEKGNPPSKFTQVYDQARDWGWHLTAHAGEEGPPDYIVEALDVLKVERIDHGVRCEQSPALVRRLAEQGVPLTVCPLSNVMLKVFPALAQHNLRRLLQAGLCVTVNSDDPPYFGGYVNANYTQSAAALGLSAAEQRRLVRNGFVAAFIDDAQRRRCLHDLDAAWPPP</sequence>
<dbReference type="PANTHER" id="PTHR43114:SF6">
    <property type="entry name" value="ADENINE DEAMINASE"/>
    <property type="match status" value="1"/>
</dbReference>
<dbReference type="GO" id="GO:0009117">
    <property type="term" value="P:nucleotide metabolic process"/>
    <property type="evidence" value="ECO:0007669"/>
    <property type="project" value="UniProtKB-KW"/>
</dbReference>
<dbReference type="Proteomes" id="UP000321638">
    <property type="component" value="Unassembled WGS sequence"/>
</dbReference>
<evidence type="ECO:0000313" key="7">
    <source>
        <dbReference type="EMBL" id="TXL75978.1"/>
    </source>
</evidence>
<dbReference type="OrthoDB" id="105475at2"/>
<evidence type="ECO:0000313" key="8">
    <source>
        <dbReference type="Proteomes" id="UP000321638"/>
    </source>
</evidence>
<feature type="domain" description="Adenosine deaminase" evidence="6">
    <location>
        <begin position="10"/>
        <end position="329"/>
    </location>
</feature>
<evidence type="ECO:0000259" key="6">
    <source>
        <dbReference type="Pfam" id="PF00962"/>
    </source>
</evidence>
<keyword evidence="1 5" id="KW-0479">Metal-binding</keyword>
<dbReference type="InterPro" id="IPR001365">
    <property type="entry name" value="A_deaminase_dom"/>
</dbReference>
<dbReference type="EMBL" id="VDUZ01000012">
    <property type="protein sequence ID" value="TXL75978.1"/>
    <property type="molecule type" value="Genomic_DNA"/>
</dbReference>
<dbReference type="InterPro" id="IPR028892">
    <property type="entry name" value="ADE"/>
</dbReference>
<feature type="binding site" evidence="5">
    <location>
        <position position="276"/>
    </location>
    <ligand>
        <name>Zn(2+)</name>
        <dbReference type="ChEBI" id="CHEBI:29105"/>
        <note>catalytic</note>
    </ligand>
</feature>
<reference evidence="7 8" key="1">
    <citation type="submission" date="2019-06" db="EMBL/GenBank/DDBJ databases">
        <title>New taxonomy in bacterial strain CC-CFT640, isolated from vineyard.</title>
        <authorList>
            <person name="Lin S.-Y."/>
            <person name="Tsai C.-F."/>
            <person name="Young C.-C."/>
        </authorList>
    </citation>
    <scope>NUCLEOTIDE SEQUENCE [LARGE SCALE GENOMIC DNA]</scope>
    <source>
        <strain evidence="7 8">CC-CFT640</strain>
    </source>
</reference>
<comment type="catalytic activity">
    <reaction evidence="5">
        <text>adenine + H2O + H(+) = hypoxanthine + NH4(+)</text>
        <dbReference type="Rhea" id="RHEA:23688"/>
        <dbReference type="ChEBI" id="CHEBI:15377"/>
        <dbReference type="ChEBI" id="CHEBI:15378"/>
        <dbReference type="ChEBI" id="CHEBI:16708"/>
        <dbReference type="ChEBI" id="CHEBI:17368"/>
        <dbReference type="ChEBI" id="CHEBI:28938"/>
        <dbReference type="EC" id="3.5.4.2"/>
    </reaction>
</comment>
<dbReference type="GO" id="GO:0005829">
    <property type="term" value="C:cytosol"/>
    <property type="evidence" value="ECO:0007669"/>
    <property type="project" value="TreeGrafter"/>
</dbReference>
<accession>A0A5C8PN36</accession>
<evidence type="ECO:0000256" key="5">
    <source>
        <dbReference type="HAMAP-Rule" id="MF_01962"/>
    </source>
</evidence>
<organism evidence="7 8">
    <name type="scientific">Vineibacter terrae</name>
    <dbReference type="NCBI Taxonomy" id="2586908"/>
    <lineage>
        <taxon>Bacteria</taxon>
        <taxon>Pseudomonadati</taxon>
        <taxon>Pseudomonadota</taxon>
        <taxon>Alphaproteobacteria</taxon>
        <taxon>Hyphomicrobiales</taxon>
        <taxon>Vineibacter</taxon>
    </lineage>
</organism>
<comment type="caution">
    <text evidence="7">The sequence shown here is derived from an EMBL/GenBank/DDBJ whole genome shotgun (WGS) entry which is preliminary data.</text>
</comment>
<dbReference type="RefSeq" id="WP_147847339.1">
    <property type="nucleotide sequence ID" value="NZ_VDUZ01000012.1"/>
</dbReference>
<dbReference type="AlphaFoldDB" id="A0A5C8PN36"/>
<keyword evidence="8" id="KW-1185">Reference proteome</keyword>
<dbReference type="NCBIfam" id="TIGR01430">
    <property type="entry name" value="aden_deam"/>
    <property type="match status" value="1"/>
</dbReference>
<keyword evidence="4 5" id="KW-0546">Nucleotide metabolism</keyword>
<feature type="binding site" evidence="5">
    <location>
        <position position="15"/>
    </location>
    <ligand>
        <name>Zn(2+)</name>
        <dbReference type="ChEBI" id="CHEBI:29105"/>
        <note>catalytic</note>
    </ligand>
</feature>
<proteinExistence type="inferred from homology"/>
<evidence type="ECO:0000256" key="1">
    <source>
        <dbReference type="ARBA" id="ARBA00022723"/>
    </source>
</evidence>
<evidence type="ECO:0000256" key="2">
    <source>
        <dbReference type="ARBA" id="ARBA00022801"/>
    </source>
</evidence>
<evidence type="ECO:0000256" key="3">
    <source>
        <dbReference type="ARBA" id="ARBA00022833"/>
    </source>
</evidence>
<evidence type="ECO:0000256" key="4">
    <source>
        <dbReference type="ARBA" id="ARBA00023080"/>
    </source>
</evidence>
<dbReference type="InterPro" id="IPR006330">
    <property type="entry name" value="Ado/ade_deaminase"/>
</dbReference>
<keyword evidence="3 5" id="KW-0862">Zinc</keyword>
<dbReference type="EC" id="3.5.4.2" evidence="5"/>
<dbReference type="Gene3D" id="3.20.20.140">
    <property type="entry name" value="Metal-dependent hydrolases"/>
    <property type="match status" value="1"/>
</dbReference>
<dbReference type="HAMAP" id="MF_01962">
    <property type="entry name" value="Adenine_deaminase"/>
    <property type="match status" value="1"/>
</dbReference>
<keyword evidence="2 5" id="KW-0378">Hydrolase</keyword>
<dbReference type="SUPFAM" id="SSF51556">
    <property type="entry name" value="Metallo-dependent hydrolases"/>
    <property type="match status" value="1"/>
</dbReference>